<dbReference type="CDD" id="cd06222">
    <property type="entry name" value="RNase_H_like"/>
    <property type="match status" value="1"/>
</dbReference>
<dbReference type="PROSITE" id="PS50879">
    <property type="entry name" value="RNASE_H_1"/>
    <property type="match status" value="1"/>
</dbReference>
<dbReference type="OrthoDB" id="1752183at2759"/>
<dbReference type="PANTHER" id="PTHR47723">
    <property type="entry name" value="OS05G0353850 PROTEIN"/>
    <property type="match status" value="1"/>
</dbReference>
<dbReference type="Pfam" id="PF13456">
    <property type="entry name" value="RVT_3"/>
    <property type="match status" value="1"/>
</dbReference>
<sequence length="239" mass="26266">MCDGCRMHSTPICQAVLSDIRSAVEIHFRMRLGLLSFPQLYEWSGRPSSRVSFQIVRWSARPGCLTLNTDGCSKGNPGCSGGGGILRDASGGPILAFSAFFGIRSSLHAEALAMLTGLRLCAKLGFVQVDLQSDSQVLVGIIQRRFRCPWQIRTEIEQIWDLTAAVVSVCHCYREANRVADILANVGVSHPQQGCIMYDSTSIIPKLAKGEIRLDKLGMSSVRRIVREAEQPDRMGDIL</sequence>
<dbReference type="InterPro" id="IPR044730">
    <property type="entry name" value="RNase_H-like_dom_plant"/>
</dbReference>
<evidence type="ECO:0000313" key="2">
    <source>
        <dbReference type="EMBL" id="CDP18617.1"/>
    </source>
</evidence>
<dbReference type="InterPro" id="IPR002156">
    <property type="entry name" value="RNaseH_domain"/>
</dbReference>
<dbReference type="Proteomes" id="UP000295252">
    <property type="component" value="Unassembled WGS sequence"/>
</dbReference>
<dbReference type="PANTHER" id="PTHR47723:SF19">
    <property type="entry name" value="POLYNUCLEOTIDYL TRANSFERASE, RIBONUCLEASE H-LIKE SUPERFAMILY PROTEIN"/>
    <property type="match status" value="1"/>
</dbReference>
<dbReference type="PhylomeDB" id="A0A068VDF7"/>
<accession>A0A068VDF7</accession>
<feature type="domain" description="RNase H type-1" evidence="1">
    <location>
        <begin position="61"/>
        <end position="189"/>
    </location>
</feature>
<dbReference type="SUPFAM" id="SSF53098">
    <property type="entry name" value="Ribonuclease H-like"/>
    <property type="match status" value="1"/>
</dbReference>
<name>A0A068VDF7_COFCA</name>
<dbReference type="Gramene" id="CDP18617">
    <property type="protein sequence ID" value="CDP18617"/>
    <property type="gene ID" value="GSCOC_T00010367001"/>
</dbReference>
<dbReference type="InParanoid" id="A0A068VDF7"/>
<protein>
    <submittedName>
        <fullName evidence="2">DH200=94 genomic scaffold, scaffold_259</fullName>
    </submittedName>
</protein>
<dbReference type="Gene3D" id="3.30.420.10">
    <property type="entry name" value="Ribonuclease H-like superfamily/Ribonuclease H"/>
    <property type="match status" value="1"/>
</dbReference>
<dbReference type="InterPro" id="IPR012337">
    <property type="entry name" value="RNaseH-like_sf"/>
</dbReference>
<gene>
    <name evidence="2" type="ORF">GSCOC_T00010367001</name>
</gene>
<evidence type="ECO:0000313" key="3">
    <source>
        <dbReference type="Proteomes" id="UP000295252"/>
    </source>
</evidence>
<reference evidence="3" key="1">
    <citation type="journal article" date="2014" name="Science">
        <title>The coffee genome provides insight into the convergent evolution of caffeine biosynthesis.</title>
        <authorList>
            <person name="Denoeud F."/>
            <person name="Carretero-Paulet L."/>
            <person name="Dereeper A."/>
            <person name="Droc G."/>
            <person name="Guyot R."/>
            <person name="Pietrella M."/>
            <person name="Zheng C."/>
            <person name="Alberti A."/>
            <person name="Anthony F."/>
            <person name="Aprea G."/>
            <person name="Aury J.M."/>
            <person name="Bento P."/>
            <person name="Bernard M."/>
            <person name="Bocs S."/>
            <person name="Campa C."/>
            <person name="Cenci A."/>
            <person name="Combes M.C."/>
            <person name="Crouzillat D."/>
            <person name="Da Silva C."/>
            <person name="Daddiego L."/>
            <person name="De Bellis F."/>
            <person name="Dussert S."/>
            <person name="Garsmeur O."/>
            <person name="Gayraud T."/>
            <person name="Guignon V."/>
            <person name="Jahn K."/>
            <person name="Jamilloux V."/>
            <person name="Joet T."/>
            <person name="Labadie K."/>
            <person name="Lan T."/>
            <person name="Leclercq J."/>
            <person name="Lepelley M."/>
            <person name="Leroy T."/>
            <person name="Li L.T."/>
            <person name="Librado P."/>
            <person name="Lopez L."/>
            <person name="Munoz A."/>
            <person name="Noel B."/>
            <person name="Pallavicini A."/>
            <person name="Perrotta G."/>
            <person name="Poncet V."/>
            <person name="Pot D."/>
            <person name="Priyono X."/>
            <person name="Rigoreau M."/>
            <person name="Rouard M."/>
            <person name="Rozas J."/>
            <person name="Tranchant-Dubreuil C."/>
            <person name="VanBuren R."/>
            <person name="Zhang Q."/>
            <person name="Andrade A.C."/>
            <person name="Argout X."/>
            <person name="Bertrand B."/>
            <person name="de Kochko A."/>
            <person name="Graziosi G."/>
            <person name="Henry R.J."/>
            <person name="Jayarama X."/>
            <person name="Ming R."/>
            <person name="Nagai C."/>
            <person name="Rounsley S."/>
            <person name="Sankoff D."/>
            <person name="Giuliano G."/>
            <person name="Albert V.A."/>
            <person name="Wincker P."/>
            <person name="Lashermes P."/>
        </authorList>
    </citation>
    <scope>NUCLEOTIDE SEQUENCE [LARGE SCALE GENOMIC DNA]</scope>
    <source>
        <strain evidence="3">cv. DH200-94</strain>
    </source>
</reference>
<dbReference type="InterPro" id="IPR036397">
    <property type="entry name" value="RNaseH_sf"/>
</dbReference>
<dbReference type="EMBL" id="HG739343">
    <property type="protein sequence ID" value="CDP18617.1"/>
    <property type="molecule type" value="Genomic_DNA"/>
</dbReference>
<dbReference type="InterPro" id="IPR053151">
    <property type="entry name" value="RNase_H-like"/>
</dbReference>
<proteinExistence type="predicted"/>
<organism evidence="2 3">
    <name type="scientific">Coffea canephora</name>
    <name type="common">Robusta coffee</name>
    <dbReference type="NCBI Taxonomy" id="49390"/>
    <lineage>
        <taxon>Eukaryota</taxon>
        <taxon>Viridiplantae</taxon>
        <taxon>Streptophyta</taxon>
        <taxon>Embryophyta</taxon>
        <taxon>Tracheophyta</taxon>
        <taxon>Spermatophyta</taxon>
        <taxon>Magnoliopsida</taxon>
        <taxon>eudicotyledons</taxon>
        <taxon>Gunneridae</taxon>
        <taxon>Pentapetalae</taxon>
        <taxon>asterids</taxon>
        <taxon>lamiids</taxon>
        <taxon>Gentianales</taxon>
        <taxon>Rubiaceae</taxon>
        <taxon>Ixoroideae</taxon>
        <taxon>Gardenieae complex</taxon>
        <taxon>Bertiereae - Coffeeae clade</taxon>
        <taxon>Coffeeae</taxon>
        <taxon>Coffea</taxon>
    </lineage>
</organism>
<dbReference type="OMA" id="WIHEASS"/>
<keyword evidence="3" id="KW-1185">Reference proteome</keyword>
<evidence type="ECO:0000259" key="1">
    <source>
        <dbReference type="PROSITE" id="PS50879"/>
    </source>
</evidence>
<dbReference type="GO" id="GO:0004523">
    <property type="term" value="F:RNA-DNA hybrid ribonuclease activity"/>
    <property type="evidence" value="ECO:0007669"/>
    <property type="project" value="InterPro"/>
</dbReference>
<dbReference type="GO" id="GO:0003676">
    <property type="term" value="F:nucleic acid binding"/>
    <property type="evidence" value="ECO:0007669"/>
    <property type="project" value="InterPro"/>
</dbReference>
<dbReference type="AlphaFoldDB" id="A0A068VDF7"/>